<dbReference type="InParanoid" id="A0A1S3ILI9"/>
<keyword evidence="1" id="KW-0479">Metal-binding</keyword>
<dbReference type="RefSeq" id="XP_013398953.1">
    <property type="nucleotide sequence ID" value="XM_013543499.1"/>
</dbReference>
<dbReference type="OrthoDB" id="10066537at2759"/>
<dbReference type="Pfam" id="PF13913">
    <property type="entry name" value="zf-C2HC_2"/>
    <property type="match status" value="2"/>
</dbReference>
<protein>
    <submittedName>
        <fullName evidence="9">Zinc finger C2HC domain-containing protein 1A isoform X1</fullName>
    </submittedName>
</protein>
<evidence type="ECO:0000256" key="6">
    <source>
        <dbReference type="SAM" id="MobiDB-lite"/>
    </source>
</evidence>
<proteinExistence type="predicted"/>
<dbReference type="Gene3D" id="3.30.160.60">
    <property type="entry name" value="Classic Zinc Finger"/>
    <property type="match status" value="1"/>
</dbReference>
<evidence type="ECO:0000256" key="5">
    <source>
        <dbReference type="PROSITE-ProRule" id="PRU01371"/>
    </source>
</evidence>
<evidence type="ECO:0000256" key="4">
    <source>
        <dbReference type="ARBA" id="ARBA00022833"/>
    </source>
</evidence>
<evidence type="ECO:0000256" key="3">
    <source>
        <dbReference type="ARBA" id="ARBA00022771"/>
    </source>
</evidence>
<feature type="region of interest" description="Disordered" evidence="6">
    <location>
        <begin position="44"/>
        <end position="94"/>
    </location>
</feature>
<reference evidence="9" key="1">
    <citation type="submission" date="2025-08" db="UniProtKB">
        <authorList>
            <consortium name="RefSeq"/>
        </authorList>
    </citation>
    <scope>IDENTIFICATION</scope>
    <source>
        <tissue evidence="9">Gonads</tissue>
    </source>
</reference>
<dbReference type="AlphaFoldDB" id="A0A1S3ILI9"/>
<dbReference type="PROSITE" id="PS52027">
    <property type="entry name" value="ZF_C2HC_C3H"/>
    <property type="match status" value="2"/>
</dbReference>
<feature type="region of interest" description="Disordered" evidence="6">
    <location>
        <begin position="159"/>
        <end position="357"/>
    </location>
</feature>
<evidence type="ECO:0000259" key="7">
    <source>
        <dbReference type="PROSITE" id="PS52027"/>
    </source>
</evidence>
<keyword evidence="4" id="KW-0862">Zinc</keyword>
<sequence>MAEYSDSGGGGGPNDGLSPCNICGRTFMPESLARHEKICAKNASKSRKVFVSGKQRAAGSDIPMDKIVKPGEVPSHESPASKSGKNMGGPKKSNWRAQHQEFVKNIRNARGVQRALETGAPLPPPPAPSINPDYVQCPHCSRRFNESAAERHMPFCKEQHERIGNTKKPGVAEARAKVLTRTQYKVPKPKQKSGAVAPTTRSMITPPDREGTAYASPAGKPPASRPTATRSAAAPHPPSTGRTTTGSRSTYDPDAAEARLRQQLNRGKTKDTQNKGLTNEGVTLRTGRSAKDYAEAQAYGETARVQRQRSAGSAGSTGRGGRYEQSPTFQSRSTEDRVLMNGHSPSPPTSSRPNSGRRRIMAQHADSGYSGSISDGETTKLSKYCHECGTKYPVESAKFCCECGVRRVKTTY</sequence>
<evidence type="ECO:0000256" key="2">
    <source>
        <dbReference type="ARBA" id="ARBA00022737"/>
    </source>
</evidence>
<keyword evidence="3 5" id="KW-0863">Zinc-finger</keyword>
<feature type="domain" description="C2HC/C3H-type" evidence="7">
    <location>
        <begin position="16"/>
        <end position="45"/>
    </location>
</feature>
<name>A0A1S3ILI9_LINAN</name>
<dbReference type="GO" id="GO:0008270">
    <property type="term" value="F:zinc ion binding"/>
    <property type="evidence" value="ECO:0007669"/>
    <property type="project" value="UniProtKB-KW"/>
</dbReference>
<dbReference type="KEGG" id="lak:106165334"/>
<evidence type="ECO:0000313" key="9">
    <source>
        <dbReference type="RefSeq" id="XP_013398953.1"/>
    </source>
</evidence>
<accession>A0A1S3ILI9</accession>
<organism evidence="8 9">
    <name type="scientific">Lingula anatina</name>
    <name type="common">Brachiopod</name>
    <name type="synonym">Lingula unguis</name>
    <dbReference type="NCBI Taxonomy" id="7574"/>
    <lineage>
        <taxon>Eukaryota</taxon>
        <taxon>Metazoa</taxon>
        <taxon>Spiralia</taxon>
        <taxon>Lophotrochozoa</taxon>
        <taxon>Brachiopoda</taxon>
        <taxon>Linguliformea</taxon>
        <taxon>Lingulata</taxon>
        <taxon>Lingulida</taxon>
        <taxon>Linguloidea</taxon>
        <taxon>Lingulidae</taxon>
        <taxon>Lingula</taxon>
    </lineage>
</organism>
<dbReference type="InterPro" id="IPR049899">
    <property type="entry name" value="Znf_C2HC_C3H"/>
</dbReference>
<evidence type="ECO:0000313" key="8">
    <source>
        <dbReference type="Proteomes" id="UP000085678"/>
    </source>
</evidence>
<dbReference type="Proteomes" id="UP000085678">
    <property type="component" value="Unplaced"/>
</dbReference>
<feature type="domain" description="C2HC/C3H-type" evidence="7">
    <location>
        <begin position="133"/>
        <end position="162"/>
    </location>
</feature>
<keyword evidence="8" id="KW-1185">Reference proteome</keyword>
<evidence type="ECO:0000256" key="1">
    <source>
        <dbReference type="ARBA" id="ARBA00022723"/>
    </source>
</evidence>
<dbReference type="GeneID" id="106165334"/>
<keyword evidence="2" id="KW-0677">Repeat</keyword>
<dbReference type="PANTHER" id="PTHR13555">
    <property type="entry name" value="C2H2 ZINC FINGER CGI-62-RELATED"/>
    <property type="match status" value="1"/>
</dbReference>
<feature type="compositionally biased region" description="Low complexity" evidence="6">
    <location>
        <begin position="225"/>
        <end position="250"/>
    </location>
</feature>
<dbReference type="InterPro" id="IPR026319">
    <property type="entry name" value="ZC2HC1A/B-like"/>
</dbReference>
<gene>
    <name evidence="9" type="primary">LOC106165334</name>
</gene>